<dbReference type="EMBL" id="PDET01000011">
    <property type="protein sequence ID" value="PRD14449.1"/>
    <property type="molecule type" value="Genomic_DNA"/>
</dbReference>
<gene>
    <name evidence="2" type="ORF">CQW29_16485</name>
</gene>
<dbReference type="Pfam" id="PF06532">
    <property type="entry name" value="NrsF"/>
    <property type="match status" value="1"/>
</dbReference>
<feature type="transmembrane region" description="Helical" evidence="1">
    <location>
        <begin position="126"/>
        <end position="144"/>
    </location>
</feature>
<feature type="transmembrane region" description="Helical" evidence="1">
    <location>
        <begin position="184"/>
        <end position="202"/>
    </location>
</feature>
<keyword evidence="3" id="KW-1185">Reference proteome</keyword>
<sequence>MTDHNALIEKLGREIKPVRRIWPTGLRVMAWLAVALPCAVAASFLVPRGLTDWSQPGAKLAILQIALAFLLGTLAIRGAFTLSIAGRRTLSWKALLPIALMWFGLSVINMQGNGTILHDDDSTRCFTFLMVVSTPMMLLMIASLRRSRSLHPVRSLAMAGVGISSLAVSLLAFCHPIHLHVLDFVMHLAAVVSIVALTILVGKRWVALDK</sequence>
<dbReference type="OrthoDB" id="7504729at2"/>
<evidence type="ECO:0000256" key="1">
    <source>
        <dbReference type="SAM" id="Phobius"/>
    </source>
</evidence>
<feature type="transmembrane region" description="Helical" evidence="1">
    <location>
        <begin position="92"/>
        <end position="111"/>
    </location>
</feature>
<dbReference type="RefSeq" id="WP_105593812.1">
    <property type="nucleotide sequence ID" value="NZ_PDET01000011.1"/>
</dbReference>
<protein>
    <submittedName>
        <fullName evidence="2">DUF1109 domain-containing protein</fullName>
    </submittedName>
</protein>
<dbReference type="Proteomes" id="UP000239181">
    <property type="component" value="Unassembled WGS sequence"/>
</dbReference>
<keyword evidence="1" id="KW-0472">Membrane</keyword>
<evidence type="ECO:0000313" key="2">
    <source>
        <dbReference type="EMBL" id="PRD14449.1"/>
    </source>
</evidence>
<keyword evidence="1" id="KW-1133">Transmembrane helix</keyword>
<dbReference type="InterPro" id="IPR009495">
    <property type="entry name" value="NrsF"/>
</dbReference>
<feature type="transmembrane region" description="Helical" evidence="1">
    <location>
        <begin position="28"/>
        <end position="46"/>
    </location>
</feature>
<organism evidence="2 3">
    <name type="scientific">Pantoea coffeiphila</name>
    <dbReference type="NCBI Taxonomy" id="1465635"/>
    <lineage>
        <taxon>Bacteria</taxon>
        <taxon>Pseudomonadati</taxon>
        <taxon>Pseudomonadota</taxon>
        <taxon>Gammaproteobacteria</taxon>
        <taxon>Enterobacterales</taxon>
        <taxon>Erwiniaceae</taxon>
        <taxon>Pantoea</taxon>
    </lineage>
</organism>
<reference evidence="2 3" key="1">
    <citation type="submission" date="2017-10" db="EMBL/GenBank/DDBJ databases">
        <title>Draft genome of two endophytic bacteria isolated from 'guarana' Paullinia cupana (Mart.) Ducke.</title>
        <authorList>
            <person name="Siqueira K.A."/>
            <person name="Liotti R.G."/>
            <person name="Mendes T.A."/>
            <person name="Soares M.A."/>
        </authorList>
    </citation>
    <scope>NUCLEOTIDE SEQUENCE [LARGE SCALE GENOMIC DNA]</scope>
    <source>
        <strain evidence="2 3">342</strain>
    </source>
</reference>
<feature type="transmembrane region" description="Helical" evidence="1">
    <location>
        <begin position="58"/>
        <end position="80"/>
    </location>
</feature>
<dbReference type="AlphaFoldDB" id="A0A2S9I9I1"/>
<proteinExistence type="predicted"/>
<name>A0A2S9I9I1_9GAMM</name>
<keyword evidence="1" id="KW-0812">Transmembrane</keyword>
<accession>A0A2S9I9I1</accession>
<comment type="caution">
    <text evidence="2">The sequence shown here is derived from an EMBL/GenBank/DDBJ whole genome shotgun (WGS) entry which is preliminary data.</text>
</comment>
<feature type="transmembrane region" description="Helical" evidence="1">
    <location>
        <begin position="156"/>
        <end position="178"/>
    </location>
</feature>
<evidence type="ECO:0000313" key="3">
    <source>
        <dbReference type="Proteomes" id="UP000239181"/>
    </source>
</evidence>